<keyword evidence="1" id="KW-1133">Transmembrane helix</keyword>
<organism evidence="2 3">
    <name type="scientific">Candidatus Uhrbacteria bacterium RIFCSPLOWO2_01_FULL_47_25</name>
    <dbReference type="NCBI Taxonomy" id="1802402"/>
    <lineage>
        <taxon>Bacteria</taxon>
        <taxon>Candidatus Uhriibacteriota</taxon>
    </lineage>
</organism>
<proteinExistence type="predicted"/>
<feature type="transmembrane region" description="Helical" evidence="1">
    <location>
        <begin position="12"/>
        <end position="30"/>
    </location>
</feature>
<keyword evidence="1" id="KW-0812">Transmembrane</keyword>
<dbReference type="Proteomes" id="UP000176846">
    <property type="component" value="Unassembled WGS sequence"/>
</dbReference>
<feature type="transmembrane region" description="Helical" evidence="1">
    <location>
        <begin position="74"/>
        <end position="93"/>
    </location>
</feature>
<accession>A0A1F7UWH5</accession>
<keyword evidence="1" id="KW-0472">Membrane</keyword>
<gene>
    <name evidence="2" type="ORF">A2936_04825</name>
</gene>
<feature type="transmembrane region" description="Helical" evidence="1">
    <location>
        <begin position="42"/>
        <end position="62"/>
    </location>
</feature>
<evidence type="ECO:0000313" key="3">
    <source>
        <dbReference type="Proteomes" id="UP000176846"/>
    </source>
</evidence>
<dbReference type="EMBL" id="MGEK01000015">
    <property type="protein sequence ID" value="OGL82629.1"/>
    <property type="molecule type" value="Genomic_DNA"/>
</dbReference>
<protein>
    <submittedName>
        <fullName evidence="2">Uncharacterized protein</fullName>
    </submittedName>
</protein>
<evidence type="ECO:0000256" key="1">
    <source>
        <dbReference type="SAM" id="Phobius"/>
    </source>
</evidence>
<sequence length="118" mass="13019">MRISTYQKLAPFIGAVGVEAPSLLYYLFAIVSLRRVPASNQFLMFGVVVVTLLVALGVGYMATRWLRSLQWPDTNLAGLGFVFIVYVITYTVIQGIRILLFIGGVLSCLWSSTPCNPI</sequence>
<reference evidence="2 3" key="1">
    <citation type="journal article" date="2016" name="Nat. Commun.">
        <title>Thousands of microbial genomes shed light on interconnected biogeochemical processes in an aquifer system.</title>
        <authorList>
            <person name="Anantharaman K."/>
            <person name="Brown C.T."/>
            <person name="Hug L.A."/>
            <person name="Sharon I."/>
            <person name="Castelle C.J."/>
            <person name="Probst A.J."/>
            <person name="Thomas B.C."/>
            <person name="Singh A."/>
            <person name="Wilkins M.J."/>
            <person name="Karaoz U."/>
            <person name="Brodie E.L."/>
            <person name="Williams K.H."/>
            <person name="Hubbard S.S."/>
            <person name="Banfield J.F."/>
        </authorList>
    </citation>
    <scope>NUCLEOTIDE SEQUENCE [LARGE SCALE GENOMIC DNA]</scope>
</reference>
<evidence type="ECO:0000313" key="2">
    <source>
        <dbReference type="EMBL" id="OGL82629.1"/>
    </source>
</evidence>
<dbReference type="AlphaFoldDB" id="A0A1F7UWH5"/>
<comment type="caution">
    <text evidence="2">The sequence shown here is derived from an EMBL/GenBank/DDBJ whole genome shotgun (WGS) entry which is preliminary data.</text>
</comment>
<name>A0A1F7UWH5_9BACT</name>